<protein>
    <recommendedName>
        <fullName evidence="4">Acid phosphatase/vanadium-dependent haloperoxidase-related protein</fullName>
    </recommendedName>
</protein>
<evidence type="ECO:0008006" key="4">
    <source>
        <dbReference type="Google" id="ProtNLM"/>
    </source>
</evidence>
<evidence type="ECO:0000313" key="2">
    <source>
        <dbReference type="EMBL" id="KAJ4981638.1"/>
    </source>
</evidence>
<name>A0A9Q0L346_9MAGN</name>
<evidence type="ECO:0000256" key="1">
    <source>
        <dbReference type="SAM" id="MobiDB-lite"/>
    </source>
</evidence>
<gene>
    <name evidence="2" type="ORF">NE237_032475</name>
</gene>
<dbReference type="Pfam" id="PF02681">
    <property type="entry name" value="DUF212"/>
    <property type="match status" value="1"/>
</dbReference>
<proteinExistence type="predicted"/>
<reference evidence="2" key="1">
    <citation type="journal article" date="2023" name="Plant J.">
        <title>The genome of the king protea, Protea cynaroides.</title>
        <authorList>
            <person name="Chang J."/>
            <person name="Duong T.A."/>
            <person name="Schoeman C."/>
            <person name="Ma X."/>
            <person name="Roodt D."/>
            <person name="Barker N."/>
            <person name="Li Z."/>
            <person name="Van de Peer Y."/>
            <person name="Mizrachi E."/>
        </authorList>
    </citation>
    <scope>NUCLEOTIDE SEQUENCE</scope>
    <source>
        <tissue evidence="2">Young leaves</tissue>
    </source>
</reference>
<dbReference type="Proteomes" id="UP001141806">
    <property type="component" value="Unassembled WGS sequence"/>
</dbReference>
<dbReference type="PANTHER" id="PTHR31446">
    <property type="entry name" value="ACID PHOSPHATASE/VANADIUM-DEPENDENT HALOPEROXIDASE-RELATED PROTEIN"/>
    <property type="match status" value="1"/>
</dbReference>
<organism evidence="2 3">
    <name type="scientific">Protea cynaroides</name>
    <dbReference type="NCBI Taxonomy" id="273540"/>
    <lineage>
        <taxon>Eukaryota</taxon>
        <taxon>Viridiplantae</taxon>
        <taxon>Streptophyta</taxon>
        <taxon>Embryophyta</taxon>
        <taxon>Tracheophyta</taxon>
        <taxon>Spermatophyta</taxon>
        <taxon>Magnoliopsida</taxon>
        <taxon>Proteales</taxon>
        <taxon>Proteaceae</taxon>
        <taxon>Protea</taxon>
    </lineage>
</organism>
<dbReference type="AlphaFoldDB" id="A0A9Q0L346"/>
<evidence type="ECO:0000313" key="3">
    <source>
        <dbReference type="Proteomes" id="UP001141806"/>
    </source>
</evidence>
<feature type="region of interest" description="Disordered" evidence="1">
    <location>
        <begin position="156"/>
        <end position="184"/>
    </location>
</feature>
<dbReference type="OrthoDB" id="1909848at2759"/>
<dbReference type="InterPro" id="IPR003832">
    <property type="entry name" value="DUF212"/>
</dbReference>
<accession>A0A9Q0L346</accession>
<dbReference type="PANTHER" id="PTHR31446:SF2">
    <property type="entry name" value="ACID PHOSPHATASE_VANADIUM-DEPENDENT HALOPEROXIDASE-RELATED PROTEIN"/>
    <property type="match status" value="1"/>
</dbReference>
<sequence>MVACSYSVPCPLTWTCLFSNSRRHKLLRSTHLAFGKPFNPSIVCLRIGVEDIAEIAQNKVLVAAVISGAVGQLSKPFTSLLFGNDVNFKAAVSSGGFPSTHSAGVVAAATSLALERGFSDSIFGMAVVFAGLVMYDAQGVRREVGNHAKVLNRRLLEPQETPIPPRGKDIDDLKNSKTGKSSINSKSLSPFILSSEKGSRYTSNTDEASPLIRSENTTARSSIMPSVSLTTEIEELAKASNNYIPLKESIGHTELEVVAGALLGFLVSLAVYSVM</sequence>
<dbReference type="CDD" id="cd01610">
    <property type="entry name" value="PAP2_like"/>
    <property type="match status" value="1"/>
</dbReference>
<dbReference type="EMBL" id="JAMYWD010000001">
    <property type="protein sequence ID" value="KAJ4981638.1"/>
    <property type="molecule type" value="Genomic_DNA"/>
</dbReference>
<comment type="caution">
    <text evidence="2">The sequence shown here is derived from an EMBL/GenBank/DDBJ whole genome shotgun (WGS) entry which is preliminary data.</text>
</comment>
<feature type="compositionally biased region" description="Basic and acidic residues" evidence="1">
    <location>
        <begin position="166"/>
        <end position="175"/>
    </location>
</feature>
<keyword evidence="3" id="KW-1185">Reference proteome</keyword>